<dbReference type="PANTHER" id="PTHR21593">
    <property type="entry name" value="PRION-LIKE- Q/N-RICH -DOMAIN-BEARING PROTEIN PROTEIN"/>
    <property type="match status" value="1"/>
</dbReference>
<comment type="caution">
    <text evidence="3">The sequence shown here is derived from an EMBL/GenBank/DDBJ whole genome shotgun (WGS) entry which is preliminary data.</text>
</comment>
<dbReference type="OrthoDB" id="5838444at2759"/>
<reference evidence="3 4" key="1">
    <citation type="journal article" date="2017" name="Curr. Biol.">
        <title>Genome architecture and evolution of a unichromosomal asexual nematode.</title>
        <authorList>
            <person name="Fradin H."/>
            <person name="Zegar C."/>
            <person name="Gutwein M."/>
            <person name="Lucas J."/>
            <person name="Kovtun M."/>
            <person name="Corcoran D."/>
            <person name="Baugh L.R."/>
            <person name="Kiontke K."/>
            <person name="Gunsalus K."/>
            <person name="Fitch D.H."/>
            <person name="Piano F."/>
        </authorList>
    </citation>
    <scope>NUCLEOTIDE SEQUENCE [LARGE SCALE GENOMIC DNA]</scope>
    <source>
        <strain evidence="3">PF1309</strain>
    </source>
</reference>
<organism evidence="3 4">
    <name type="scientific">Diploscapter pachys</name>
    <dbReference type="NCBI Taxonomy" id="2018661"/>
    <lineage>
        <taxon>Eukaryota</taxon>
        <taxon>Metazoa</taxon>
        <taxon>Ecdysozoa</taxon>
        <taxon>Nematoda</taxon>
        <taxon>Chromadorea</taxon>
        <taxon>Rhabditida</taxon>
        <taxon>Rhabditina</taxon>
        <taxon>Rhabditomorpha</taxon>
        <taxon>Rhabditoidea</taxon>
        <taxon>Rhabditidae</taxon>
        <taxon>Diploscapter</taxon>
    </lineage>
</organism>
<evidence type="ECO:0000256" key="2">
    <source>
        <dbReference type="SAM" id="SignalP"/>
    </source>
</evidence>
<feature type="chain" id="PRO_5012064648" description="SXP/RAL-2 family protein Ani s 5-like cation-binding domain-containing protein" evidence="2">
    <location>
        <begin position="29"/>
        <end position="286"/>
    </location>
</feature>
<keyword evidence="2" id="KW-0732">Signal</keyword>
<evidence type="ECO:0000256" key="1">
    <source>
        <dbReference type="SAM" id="MobiDB-lite"/>
    </source>
</evidence>
<name>A0A2A2K1X6_9BILA</name>
<dbReference type="Proteomes" id="UP000218231">
    <property type="component" value="Unassembled WGS sequence"/>
</dbReference>
<evidence type="ECO:0000313" key="3">
    <source>
        <dbReference type="EMBL" id="PAV68006.1"/>
    </source>
</evidence>
<dbReference type="PANTHER" id="PTHR21593:SF36">
    <property type="entry name" value="DUF148 DOMAIN-CONTAINING PROTEIN-RELATED"/>
    <property type="match status" value="1"/>
</dbReference>
<protein>
    <recommendedName>
        <fullName evidence="5">SXP/RAL-2 family protein Ani s 5-like cation-binding domain-containing protein</fullName>
    </recommendedName>
</protein>
<dbReference type="InterPro" id="IPR052823">
    <property type="entry name" value="SXP/RAL-2_related"/>
</dbReference>
<feature type="signal peptide" evidence="2">
    <location>
        <begin position="1"/>
        <end position="28"/>
    </location>
</feature>
<evidence type="ECO:0008006" key="5">
    <source>
        <dbReference type="Google" id="ProtNLM"/>
    </source>
</evidence>
<dbReference type="AlphaFoldDB" id="A0A2A2K1X6"/>
<accession>A0A2A2K1X6</accession>
<gene>
    <name evidence="3" type="ORF">WR25_02834</name>
</gene>
<evidence type="ECO:0000313" key="4">
    <source>
        <dbReference type="Proteomes" id="UP000218231"/>
    </source>
</evidence>
<proteinExistence type="predicted"/>
<sequence>MVSSIFIRLSLQMLRKISLLILPLAAFGFPPRSSDPFSPLGPWSRRGPPCGLPRFIDKVPEKEAEQIRQIWASYKEGDDCDAQHKQTREIIRSLPDDVRDKIFAGRCGPSFLRSVSSTVRKEFRSVWFDHRLSLEQKELALKKLAYSLLTGESLAMFNKWEEELQIRKTELTKKIAALTPAAKEAYENWKELRLKEKQFLANLPKEVREELRSLCGYRKTKDDNSNATTPSEEVTTEATTTEVSQVSTTTPQPLVEESRKEKEFSLFLDVSMPEDFNDEAQCSYYV</sequence>
<dbReference type="EMBL" id="LIAE01009848">
    <property type="protein sequence ID" value="PAV68006.1"/>
    <property type="molecule type" value="Genomic_DNA"/>
</dbReference>
<feature type="region of interest" description="Disordered" evidence="1">
    <location>
        <begin position="219"/>
        <end position="258"/>
    </location>
</feature>
<keyword evidence="4" id="KW-1185">Reference proteome</keyword>
<feature type="compositionally biased region" description="Low complexity" evidence="1">
    <location>
        <begin position="227"/>
        <end position="252"/>
    </location>
</feature>